<dbReference type="PIRSF" id="PIRSF037226">
    <property type="entry name" value="Amidohydrolase_ACY1L2_prd"/>
    <property type="match status" value="1"/>
</dbReference>
<dbReference type="Gene3D" id="3.30.70.360">
    <property type="match status" value="1"/>
</dbReference>
<dbReference type="Gene3D" id="3.40.630.10">
    <property type="entry name" value="Zn peptidases"/>
    <property type="match status" value="1"/>
</dbReference>
<dbReference type="InterPro" id="IPR002933">
    <property type="entry name" value="Peptidase_M20"/>
</dbReference>
<reference evidence="3 4" key="1">
    <citation type="journal article" date="2013" name="PLoS ONE">
        <title>Identification and characterization of three novel lipases belonging to families II and V from Anaerovibrio lipolyticus 5ST.</title>
        <authorList>
            <person name="Prive F."/>
            <person name="Kaderbhai N.N."/>
            <person name="Girdwood S."/>
            <person name="Worgan H.J."/>
            <person name="Pinloche E."/>
            <person name="Scollan N.D."/>
            <person name="Huws S.A."/>
            <person name="Newbold C.J."/>
        </authorList>
    </citation>
    <scope>NUCLEOTIDE SEQUENCE [LARGE SCALE GENOMIC DNA]</scope>
    <source>
        <strain evidence="3 4">5S</strain>
    </source>
</reference>
<dbReference type="InterPro" id="IPR036264">
    <property type="entry name" value="Bact_exopeptidase_dim_dom"/>
</dbReference>
<dbReference type="InterPro" id="IPR017144">
    <property type="entry name" value="Xaa-Arg_dipeptidase"/>
</dbReference>
<dbReference type="PANTHER" id="PTHR30575">
    <property type="entry name" value="PEPTIDASE M20"/>
    <property type="match status" value="1"/>
</dbReference>
<dbReference type="EMBL" id="JSCE01000186">
    <property type="protein sequence ID" value="KHM51577.1"/>
    <property type="molecule type" value="Genomic_DNA"/>
</dbReference>
<keyword evidence="4" id="KW-1185">Reference proteome</keyword>
<evidence type="ECO:0000259" key="2">
    <source>
        <dbReference type="Pfam" id="PF07687"/>
    </source>
</evidence>
<protein>
    <recommendedName>
        <fullName evidence="1">Peptidase M20 domain-containing protein 2</fullName>
    </recommendedName>
</protein>
<comment type="similarity">
    <text evidence="1">Belongs to the peptidase M20A family.</text>
</comment>
<comment type="caution">
    <text evidence="3">The sequence shown here is derived from an EMBL/GenBank/DDBJ whole genome shotgun (WGS) entry which is preliminary data.</text>
</comment>
<dbReference type="InterPro" id="IPR052030">
    <property type="entry name" value="Peptidase_M20/M20A_hydrolases"/>
</dbReference>
<dbReference type="RefSeq" id="WP_039209939.1">
    <property type="nucleotide sequence ID" value="NZ_JSCE01000186.1"/>
</dbReference>
<dbReference type="SUPFAM" id="SSF53187">
    <property type="entry name" value="Zn-dependent exopeptidases"/>
    <property type="match status" value="1"/>
</dbReference>
<dbReference type="Proteomes" id="UP000030993">
    <property type="component" value="Unassembled WGS sequence"/>
</dbReference>
<evidence type="ECO:0000256" key="1">
    <source>
        <dbReference type="PIRNR" id="PIRNR037226"/>
    </source>
</evidence>
<dbReference type="Pfam" id="PF01546">
    <property type="entry name" value="Peptidase_M20"/>
    <property type="match status" value="1"/>
</dbReference>
<dbReference type="AlphaFoldDB" id="A0A0B2K040"/>
<proteinExistence type="inferred from homology"/>
<gene>
    <name evidence="3" type="ORF">NZ47_09815</name>
</gene>
<dbReference type="GO" id="GO:0005737">
    <property type="term" value="C:cytoplasm"/>
    <property type="evidence" value="ECO:0007669"/>
    <property type="project" value="TreeGrafter"/>
</dbReference>
<dbReference type="eggNOG" id="COG1473">
    <property type="taxonomic scope" value="Bacteria"/>
</dbReference>
<accession>A0A0B2K040</accession>
<feature type="domain" description="Peptidase M20 dimerisation" evidence="2">
    <location>
        <begin position="170"/>
        <end position="243"/>
    </location>
</feature>
<evidence type="ECO:0000313" key="4">
    <source>
        <dbReference type="Proteomes" id="UP000030993"/>
    </source>
</evidence>
<dbReference type="STRING" id="82374.NZ47_09815"/>
<dbReference type="SUPFAM" id="SSF55031">
    <property type="entry name" value="Bacterial exopeptidase dimerisation domain"/>
    <property type="match status" value="1"/>
</dbReference>
<dbReference type="NCBIfam" id="TIGR01891">
    <property type="entry name" value="amidohydrolases"/>
    <property type="match status" value="1"/>
</dbReference>
<dbReference type="InterPro" id="IPR017439">
    <property type="entry name" value="Amidohydrolase"/>
</dbReference>
<dbReference type="GO" id="GO:0071713">
    <property type="term" value="F:para-aminobenzoyl-glutamate hydrolase activity"/>
    <property type="evidence" value="ECO:0007669"/>
    <property type="project" value="TreeGrafter"/>
</dbReference>
<sequence length="376" mass="40798">MSDIKEVLCSLAENNKETLNNIADYIHANPELGCEEIKASAYLRQLLKNEGFTVEDVLKDQFPTAFKASYGNGDINIGFLAEYDALPEIGHGCGHNLIAAMSTTAAIVCGKALRDKITVHLFGCPAEETIGSKVMMSEAGIFDELTAALICHPGSDTTFGGTSYATHPLQITFKGKPAHVADPDYHGINALDALVDFYTQLTELAKTFTEPYILGRIITEGGTAPNIIPDRAVMKATIRSLSTIYLEEAMLPKIKGLAKRISDNHGTEVDLRHYEPLFKNMINHKKLEAYTRDNFSSLGIKDIKVFPDDYADGSTDVGNISHVVPTIQPEIKIGDEISAHTPEFAVAADSAYGKEMALKAVKGVCMTVADIVEKGL</sequence>
<dbReference type="InterPro" id="IPR011650">
    <property type="entry name" value="Peptidase_M20_dimer"/>
</dbReference>
<dbReference type="GO" id="GO:0016805">
    <property type="term" value="F:dipeptidase activity"/>
    <property type="evidence" value="ECO:0007669"/>
    <property type="project" value="InterPro"/>
</dbReference>
<evidence type="ECO:0000313" key="3">
    <source>
        <dbReference type="EMBL" id="KHM51577.1"/>
    </source>
</evidence>
<organism evidence="3 4">
    <name type="scientific">Anaerovibrio lipolyticus</name>
    <dbReference type="NCBI Taxonomy" id="82374"/>
    <lineage>
        <taxon>Bacteria</taxon>
        <taxon>Bacillati</taxon>
        <taxon>Bacillota</taxon>
        <taxon>Negativicutes</taxon>
        <taxon>Selenomonadales</taxon>
        <taxon>Selenomonadaceae</taxon>
        <taxon>Anaerovibrio</taxon>
    </lineage>
</organism>
<dbReference type="Pfam" id="PF07687">
    <property type="entry name" value="M20_dimer"/>
    <property type="match status" value="1"/>
</dbReference>
<dbReference type="GO" id="GO:0046657">
    <property type="term" value="P:folic acid catabolic process"/>
    <property type="evidence" value="ECO:0007669"/>
    <property type="project" value="TreeGrafter"/>
</dbReference>
<keyword evidence="3" id="KW-0378">Hydrolase</keyword>
<dbReference type="PANTHER" id="PTHR30575:SF0">
    <property type="entry name" value="XAA-ARG DIPEPTIDASE"/>
    <property type="match status" value="1"/>
</dbReference>
<name>A0A0B2K040_9FIRM</name>